<dbReference type="AlphaFoldDB" id="A0A835JVU5"/>
<accession>A0A835JVU5</accession>
<evidence type="ECO:0000256" key="1">
    <source>
        <dbReference type="SAM" id="Phobius"/>
    </source>
</evidence>
<proteinExistence type="predicted"/>
<keyword evidence="1" id="KW-1133">Transmembrane helix</keyword>
<gene>
    <name evidence="2" type="ORF">SADUNF_Sadunf08G0054700</name>
</gene>
<reference evidence="2 3" key="1">
    <citation type="submission" date="2020-10" db="EMBL/GenBank/DDBJ databases">
        <title>Plant Genome Project.</title>
        <authorList>
            <person name="Zhang R.-G."/>
        </authorList>
    </citation>
    <scope>NUCLEOTIDE SEQUENCE [LARGE SCALE GENOMIC DNA]</scope>
    <source>
        <strain evidence="2">FAFU-HL-1</strain>
        <tissue evidence="2">Leaf</tissue>
    </source>
</reference>
<keyword evidence="1" id="KW-0812">Transmembrane</keyword>
<dbReference type="OrthoDB" id="536399at2759"/>
<keyword evidence="3" id="KW-1185">Reference proteome</keyword>
<protein>
    <submittedName>
        <fullName evidence="2">Uncharacterized protein</fullName>
    </submittedName>
</protein>
<keyword evidence="1" id="KW-0472">Membrane</keyword>
<dbReference type="Proteomes" id="UP000657918">
    <property type="component" value="Chromosome 8"/>
</dbReference>
<dbReference type="EMBL" id="JADGMS010000008">
    <property type="protein sequence ID" value="KAF9676932.1"/>
    <property type="molecule type" value="Genomic_DNA"/>
</dbReference>
<evidence type="ECO:0000313" key="2">
    <source>
        <dbReference type="EMBL" id="KAF9676932.1"/>
    </source>
</evidence>
<evidence type="ECO:0000313" key="3">
    <source>
        <dbReference type="Proteomes" id="UP000657918"/>
    </source>
</evidence>
<organism evidence="2 3">
    <name type="scientific">Salix dunnii</name>
    <dbReference type="NCBI Taxonomy" id="1413687"/>
    <lineage>
        <taxon>Eukaryota</taxon>
        <taxon>Viridiplantae</taxon>
        <taxon>Streptophyta</taxon>
        <taxon>Embryophyta</taxon>
        <taxon>Tracheophyta</taxon>
        <taxon>Spermatophyta</taxon>
        <taxon>Magnoliopsida</taxon>
        <taxon>eudicotyledons</taxon>
        <taxon>Gunneridae</taxon>
        <taxon>Pentapetalae</taxon>
        <taxon>rosids</taxon>
        <taxon>fabids</taxon>
        <taxon>Malpighiales</taxon>
        <taxon>Salicaceae</taxon>
        <taxon>Saliceae</taxon>
        <taxon>Salix</taxon>
    </lineage>
</organism>
<feature type="transmembrane region" description="Helical" evidence="1">
    <location>
        <begin position="128"/>
        <end position="147"/>
    </location>
</feature>
<name>A0A835JVU5_9ROSI</name>
<comment type="caution">
    <text evidence="2">The sequence shown here is derived from an EMBL/GenBank/DDBJ whole genome shotgun (WGS) entry which is preliminary data.</text>
</comment>
<sequence length="195" mass="22245">MCASEVAISGKRVYEWLARDVVVPLCGCTCDKMLSCGLLRCHERCHRRHCIETCRIDDGYEERGLVMKQPPGDISITTGKAIIIHELKIMYQSTKIGVDDCRSKEDLTNAGILLFRSEDRKIAATMKWLFLIVTLVATLVAAVYFGYKGLIWLSGWMDGVEERDMILVSLELDKMDCLKIQIEHSHSRSELKFKR</sequence>